<keyword evidence="2" id="KW-1185">Reference proteome</keyword>
<protein>
    <submittedName>
        <fullName evidence="1">Uncharacterized protein</fullName>
    </submittedName>
</protein>
<evidence type="ECO:0000313" key="2">
    <source>
        <dbReference type="Proteomes" id="UP001521785"/>
    </source>
</evidence>
<accession>A0ABR3R1G6</accession>
<evidence type="ECO:0000313" key="1">
    <source>
        <dbReference type="EMBL" id="KAL1597837.1"/>
    </source>
</evidence>
<dbReference type="EMBL" id="JAKJXO020000012">
    <property type="protein sequence ID" value="KAL1597837.1"/>
    <property type="molecule type" value="Genomic_DNA"/>
</dbReference>
<proteinExistence type="predicted"/>
<sequence length="247" mass="28615">MAPTKDYTSKKTAPPSEYANALAAGNILRCLPLELRHLSFLNRLNLTDYDAREVFAFAALDYVRFDMKGRQIMASDISERVHEWLPPMCQVNDEFFLESLPMFLRHIKIVVRQAHTVYGLFFFLQATGMFSYIYALHFTDAKILAPSFAGAQLLKECNNLRLVGLAFRRDDFPYCYRNWKGSQTLVFDKKAFLERHSFRQLLTLKHIEKVSQTVAPEYSIVVSHAREHIRMQSSYLRSTFTDAVPVL</sequence>
<dbReference type="Proteomes" id="UP001521785">
    <property type="component" value="Unassembled WGS sequence"/>
</dbReference>
<gene>
    <name evidence="1" type="ORF">SLS60_008324</name>
</gene>
<organism evidence="1 2">
    <name type="scientific">Paraconiothyrium brasiliense</name>
    <dbReference type="NCBI Taxonomy" id="300254"/>
    <lineage>
        <taxon>Eukaryota</taxon>
        <taxon>Fungi</taxon>
        <taxon>Dikarya</taxon>
        <taxon>Ascomycota</taxon>
        <taxon>Pezizomycotina</taxon>
        <taxon>Dothideomycetes</taxon>
        <taxon>Pleosporomycetidae</taxon>
        <taxon>Pleosporales</taxon>
        <taxon>Massarineae</taxon>
        <taxon>Didymosphaeriaceae</taxon>
        <taxon>Paraconiothyrium</taxon>
    </lineage>
</organism>
<reference evidence="1 2" key="1">
    <citation type="submission" date="2024-02" db="EMBL/GenBank/DDBJ databases">
        <title>De novo assembly and annotation of 12 fungi associated with fruit tree decline syndrome in Ontario, Canada.</title>
        <authorList>
            <person name="Sulman M."/>
            <person name="Ellouze W."/>
            <person name="Ilyukhin E."/>
        </authorList>
    </citation>
    <scope>NUCLEOTIDE SEQUENCE [LARGE SCALE GENOMIC DNA]</scope>
    <source>
        <strain evidence="1 2">M42-189</strain>
    </source>
</reference>
<comment type="caution">
    <text evidence="1">The sequence shown here is derived from an EMBL/GenBank/DDBJ whole genome shotgun (WGS) entry which is preliminary data.</text>
</comment>
<name>A0ABR3R1G6_9PLEO</name>